<sequence>MAYTALWQDTLPWSDTERDRKLISYLFIAFAATTVIFLILKFLPPMEQDEKKLEEIAPRLAKLIIEKKARPKPVPKPKAKKKEKPKPKEKPKAKPKPKAKDKPKPKPKAKPKPKPKIDRAAQARKKAEKSFSAVEDALADMRDFDVASLDKNKPVTSGSSKSTAKDTTTAIIASSAARSSGGINTSQLSRATGSGGSLQGRSTTNVKSSIGSGGAKRGSRTGGAGGQSSRPYEEIELVFQKNKGRIFSLYNRALRKDPSLQGKIVLELTIQPNGRVSKVRIISSELNNPTLESKLIRTVKGFRFKARTNVGTLVVKYPIDFLPT</sequence>
<keyword evidence="3 6" id="KW-1133">Transmembrane helix</keyword>
<feature type="compositionally biased region" description="Polar residues" evidence="5">
    <location>
        <begin position="199"/>
        <end position="210"/>
    </location>
</feature>
<dbReference type="GO" id="GO:0055085">
    <property type="term" value="P:transmembrane transport"/>
    <property type="evidence" value="ECO:0007669"/>
    <property type="project" value="InterPro"/>
</dbReference>
<dbReference type="Pfam" id="PF03544">
    <property type="entry name" value="TonB_C"/>
    <property type="match status" value="1"/>
</dbReference>
<dbReference type="NCBIfam" id="NF033768">
    <property type="entry name" value="myxo_SS_tail"/>
    <property type="match status" value="1"/>
</dbReference>
<dbReference type="InterPro" id="IPR050972">
    <property type="entry name" value="SDr-like"/>
</dbReference>
<name>A0A3B1A4P6_9ZZZZ</name>
<evidence type="ECO:0000256" key="1">
    <source>
        <dbReference type="ARBA" id="ARBA00004167"/>
    </source>
</evidence>
<feature type="compositionally biased region" description="Basic and acidic residues" evidence="5">
    <location>
        <begin position="86"/>
        <end position="104"/>
    </location>
</feature>
<feature type="region of interest" description="Disordered" evidence="5">
    <location>
        <begin position="66"/>
        <end position="129"/>
    </location>
</feature>
<gene>
    <name evidence="8" type="ORF">MNBD_GAMMA21-2969</name>
</gene>
<comment type="subcellular location">
    <subcellularLocation>
        <location evidence="1">Membrane</location>
        <topology evidence="1">Single-pass membrane protein</topology>
    </subcellularLocation>
</comment>
<keyword evidence="2 6" id="KW-0812">Transmembrane</keyword>
<dbReference type="PANTHER" id="PTHR34403">
    <property type="entry name" value="TOL-PAL SYSTEM PROTEIN TOLA"/>
    <property type="match status" value="1"/>
</dbReference>
<evidence type="ECO:0000256" key="3">
    <source>
        <dbReference type="ARBA" id="ARBA00022989"/>
    </source>
</evidence>
<reference evidence="8" key="1">
    <citation type="submission" date="2018-06" db="EMBL/GenBank/DDBJ databases">
        <authorList>
            <person name="Zhirakovskaya E."/>
        </authorList>
    </citation>
    <scope>NUCLEOTIDE SEQUENCE</scope>
</reference>
<keyword evidence="4 6" id="KW-0472">Membrane</keyword>
<dbReference type="Gene3D" id="3.30.1150.10">
    <property type="match status" value="1"/>
</dbReference>
<feature type="region of interest" description="Disordered" evidence="5">
    <location>
        <begin position="177"/>
        <end position="230"/>
    </location>
</feature>
<evidence type="ECO:0000256" key="5">
    <source>
        <dbReference type="SAM" id="MobiDB-lite"/>
    </source>
</evidence>
<dbReference type="InterPro" id="IPR037682">
    <property type="entry name" value="TonB_C"/>
</dbReference>
<dbReference type="SUPFAM" id="SSF74653">
    <property type="entry name" value="TolA/TonB C-terminal domain"/>
    <property type="match status" value="1"/>
</dbReference>
<accession>A0A3B1A4P6</accession>
<evidence type="ECO:0000259" key="7">
    <source>
        <dbReference type="Pfam" id="PF03544"/>
    </source>
</evidence>
<evidence type="ECO:0000313" key="8">
    <source>
        <dbReference type="EMBL" id="VAW94557.1"/>
    </source>
</evidence>
<evidence type="ECO:0000256" key="2">
    <source>
        <dbReference type="ARBA" id="ARBA00022692"/>
    </source>
</evidence>
<feature type="domain" description="TonB C-terminal" evidence="7">
    <location>
        <begin position="260"/>
        <end position="321"/>
    </location>
</feature>
<dbReference type="InterPro" id="IPR049806">
    <property type="entry name" value="MasK-like_C"/>
</dbReference>
<feature type="transmembrane region" description="Helical" evidence="6">
    <location>
        <begin position="22"/>
        <end position="43"/>
    </location>
</feature>
<feature type="compositionally biased region" description="Basic residues" evidence="5">
    <location>
        <begin position="69"/>
        <end position="85"/>
    </location>
</feature>
<feature type="compositionally biased region" description="Basic residues" evidence="5">
    <location>
        <begin position="105"/>
        <end position="114"/>
    </location>
</feature>
<organism evidence="8">
    <name type="scientific">hydrothermal vent metagenome</name>
    <dbReference type="NCBI Taxonomy" id="652676"/>
    <lineage>
        <taxon>unclassified sequences</taxon>
        <taxon>metagenomes</taxon>
        <taxon>ecological metagenomes</taxon>
    </lineage>
</organism>
<dbReference type="AlphaFoldDB" id="A0A3B1A4P6"/>
<dbReference type="EMBL" id="UOFR01000029">
    <property type="protein sequence ID" value="VAW94557.1"/>
    <property type="molecule type" value="Genomic_DNA"/>
</dbReference>
<evidence type="ECO:0000256" key="4">
    <source>
        <dbReference type="ARBA" id="ARBA00023136"/>
    </source>
</evidence>
<proteinExistence type="predicted"/>
<dbReference type="NCBIfam" id="TIGR01352">
    <property type="entry name" value="tonB_Cterm"/>
    <property type="match status" value="1"/>
</dbReference>
<protein>
    <recommendedName>
        <fullName evidence="7">TonB C-terminal domain-containing protein</fullName>
    </recommendedName>
</protein>
<dbReference type="GO" id="GO:0016020">
    <property type="term" value="C:membrane"/>
    <property type="evidence" value="ECO:0007669"/>
    <property type="project" value="UniProtKB-SubCell"/>
</dbReference>
<feature type="compositionally biased region" description="Gly residues" evidence="5">
    <location>
        <begin position="211"/>
        <end position="226"/>
    </location>
</feature>
<evidence type="ECO:0000256" key="6">
    <source>
        <dbReference type="SAM" id="Phobius"/>
    </source>
</evidence>
<dbReference type="PANTHER" id="PTHR34403:SF14">
    <property type="entry name" value="OS05G0225800 PROTEIN"/>
    <property type="match status" value="1"/>
</dbReference>
<dbReference type="InterPro" id="IPR006260">
    <property type="entry name" value="TonB/TolA_C"/>
</dbReference>